<dbReference type="RefSeq" id="XP_013239053.1">
    <property type="nucleotide sequence ID" value="XM_013383599.1"/>
</dbReference>
<proteinExistence type="predicted"/>
<dbReference type="EMBL" id="JMKJ01000056">
    <property type="protein sequence ID" value="KGG52617.1"/>
    <property type="molecule type" value="Genomic_DNA"/>
</dbReference>
<name>A0A098VUG4_9MICR</name>
<sequence>MGCDEKHHFKMQTWASRQTGRAKWESEGIRGNQSWQNNFYYENILAKLNRIFNVNSEHPNFKQVYPKMGGGNIYKERGETNPYLGAARQQGFQNVVLTQVQKVIQRGVVVFFLYFGGEDGE</sequence>
<reference evidence="1 2" key="1">
    <citation type="submission" date="2014-04" db="EMBL/GenBank/DDBJ databases">
        <title>A new species of microsporidia sheds light on the evolution of extreme parasitism.</title>
        <authorList>
            <person name="Haag K.L."/>
            <person name="James T.Y."/>
            <person name="Larsson R."/>
            <person name="Schaer T.M."/>
            <person name="Refardt D."/>
            <person name="Pombert J.-F."/>
            <person name="Ebert D."/>
        </authorList>
    </citation>
    <scope>NUCLEOTIDE SEQUENCE [LARGE SCALE GENOMIC DNA]</scope>
    <source>
        <strain evidence="1 2">UGP3</strain>
        <tissue evidence="1">Spores</tissue>
    </source>
</reference>
<comment type="caution">
    <text evidence="1">The sequence shown here is derived from an EMBL/GenBank/DDBJ whole genome shotgun (WGS) entry which is preliminary data.</text>
</comment>
<dbReference type="GeneID" id="25258500"/>
<accession>A0A098VUG4</accession>
<organism evidence="1 2">
    <name type="scientific">Mitosporidium daphniae</name>
    <dbReference type="NCBI Taxonomy" id="1485682"/>
    <lineage>
        <taxon>Eukaryota</taxon>
        <taxon>Fungi</taxon>
        <taxon>Fungi incertae sedis</taxon>
        <taxon>Microsporidia</taxon>
        <taxon>Mitosporidium</taxon>
    </lineage>
</organism>
<dbReference type="Proteomes" id="UP000029725">
    <property type="component" value="Unassembled WGS sequence"/>
</dbReference>
<dbReference type="AlphaFoldDB" id="A0A098VUG4"/>
<protein>
    <submittedName>
        <fullName evidence="1">Uncharacterized protein</fullName>
    </submittedName>
</protein>
<gene>
    <name evidence="1" type="ORF">DI09_150p40</name>
</gene>
<dbReference type="VEuPathDB" id="MicrosporidiaDB:DI09_150p40"/>
<evidence type="ECO:0000313" key="1">
    <source>
        <dbReference type="EMBL" id="KGG52617.1"/>
    </source>
</evidence>
<evidence type="ECO:0000313" key="2">
    <source>
        <dbReference type="Proteomes" id="UP000029725"/>
    </source>
</evidence>
<keyword evidence="2" id="KW-1185">Reference proteome</keyword>
<dbReference type="HOGENOM" id="CLU_2038623_0_0_1"/>